<dbReference type="SUPFAM" id="SSF103473">
    <property type="entry name" value="MFS general substrate transporter"/>
    <property type="match status" value="1"/>
</dbReference>
<feature type="transmembrane region" description="Helical" evidence="6">
    <location>
        <begin position="20"/>
        <end position="39"/>
    </location>
</feature>
<feature type="transmembrane region" description="Helical" evidence="6">
    <location>
        <begin position="321"/>
        <end position="342"/>
    </location>
</feature>
<keyword evidence="3 6" id="KW-0812">Transmembrane</keyword>
<protein>
    <submittedName>
        <fullName evidence="8">MFS transporter</fullName>
    </submittedName>
</protein>
<dbReference type="Gene3D" id="1.20.1250.20">
    <property type="entry name" value="MFS general substrate transporter like domains"/>
    <property type="match status" value="2"/>
</dbReference>
<feature type="transmembrane region" description="Helical" evidence="6">
    <location>
        <begin position="373"/>
        <end position="397"/>
    </location>
</feature>
<feature type="transmembrane region" description="Helical" evidence="6">
    <location>
        <begin position="234"/>
        <end position="255"/>
    </location>
</feature>
<dbReference type="InterPro" id="IPR011701">
    <property type="entry name" value="MFS"/>
</dbReference>
<comment type="caution">
    <text evidence="8">The sequence shown here is derived from an EMBL/GenBank/DDBJ whole genome shotgun (WGS) entry which is preliminary data.</text>
</comment>
<dbReference type="Pfam" id="PF07690">
    <property type="entry name" value="MFS_1"/>
    <property type="match status" value="1"/>
</dbReference>
<evidence type="ECO:0000256" key="6">
    <source>
        <dbReference type="SAM" id="Phobius"/>
    </source>
</evidence>
<feature type="transmembrane region" description="Helical" evidence="6">
    <location>
        <begin position="446"/>
        <end position="468"/>
    </location>
</feature>
<sequence length="472" mass="48119">MNIDQPIFSATESRAGGNHVRAVVGLLVLVELTSGFIQGGTVPLIPGMRDMLEVGTAQAQWITAVQFLGAAVCVPIFGRLGDLHGHRRMVRVALVSVTVGAIVIALAPTLPILLAGRVLQGPLAALLPLEIGLCRDRLDPEANRRAVGLLVSALALGSLLGSALSGPIYHGFGGIRPVLWVLAALAGACLAVVCTAVPESRIRAAGTMDWPGAVLLSVPLVLALVVIAKGGSWGWFSMPALGATAAVPVLLAVWVRLELRRVDPLVDVRAATSRAVAPHMLSAFIFGTAMLAAPVVAIAYLDARPERTGYGFGLSAWELGVCGGIPHLLAFVSATGAAAVAARIGMRRMLFLAFSLIAIGYAGVIAAHASLPLFLLCYSVTGTGIGLALAGLPAVIVESSSADRSAGTVAVYNNIKTLGGSIAGAAFAAILGAMVVSGTAAPTLTAYLLVWGLCTTGAVIAAALTLVAPPDR</sequence>
<feature type="transmembrane region" description="Helical" evidence="6">
    <location>
        <begin position="89"/>
        <end position="108"/>
    </location>
</feature>
<evidence type="ECO:0000256" key="5">
    <source>
        <dbReference type="ARBA" id="ARBA00023136"/>
    </source>
</evidence>
<dbReference type="PANTHER" id="PTHR42718:SF9">
    <property type="entry name" value="MAJOR FACILITATOR SUPERFAMILY MULTIDRUG TRANSPORTER MFSC"/>
    <property type="match status" value="1"/>
</dbReference>
<feature type="transmembrane region" description="Helical" evidence="6">
    <location>
        <begin position="349"/>
        <end position="367"/>
    </location>
</feature>
<keyword evidence="4 6" id="KW-1133">Transmembrane helix</keyword>
<feature type="transmembrane region" description="Helical" evidence="6">
    <location>
        <begin position="210"/>
        <end position="228"/>
    </location>
</feature>
<evidence type="ECO:0000256" key="1">
    <source>
        <dbReference type="ARBA" id="ARBA00004651"/>
    </source>
</evidence>
<evidence type="ECO:0000259" key="7">
    <source>
        <dbReference type="PROSITE" id="PS50850"/>
    </source>
</evidence>
<keyword evidence="2" id="KW-0813">Transport</keyword>
<evidence type="ECO:0000313" key="9">
    <source>
        <dbReference type="Proteomes" id="UP000733379"/>
    </source>
</evidence>
<evidence type="ECO:0000256" key="4">
    <source>
        <dbReference type="ARBA" id="ARBA00022989"/>
    </source>
</evidence>
<feature type="domain" description="Major facilitator superfamily (MFS) profile" evidence="7">
    <location>
        <begin position="23"/>
        <end position="472"/>
    </location>
</feature>
<feature type="transmembrane region" description="Helical" evidence="6">
    <location>
        <begin position="146"/>
        <end position="172"/>
    </location>
</feature>
<proteinExistence type="predicted"/>
<dbReference type="EMBL" id="JAHKNI010000005">
    <property type="protein sequence ID" value="MBU3063045.1"/>
    <property type="molecule type" value="Genomic_DNA"/>
</dbReference>
<comment type="subcellular location">
    <subcellularLocation>
        <location evidence="1">Cell membrane</location>
        <topology evidence="1">Multi-pass membrane protein</topology>
    </subcellularLocation>
</comment>
<dbReference type="Proteomes" id="UP000733379">
    <property type="component" value="Unassembled WGS sequence"/>
</dbReference>
<keyword evidence="5 6" id="KW-0472">Membrane</keyword>
<feature type="transmembrane region" description="Helical" evidence="6">
    <location>
        <begin position="276"/>
        <end position="301"/>
    </location>
</feature>
<keyword evidence="9" id="KW-1185">Reference proteome</keyword>
<feature type="transmembrane region" description="Helical" evidence="6">
    <location>
        <begin position="178"/>
        <end position="198"/>
    </location>
</feature>
<evidence type="ECO:0000313" key="8">
    <source>
        <dbReference type="EMBL" id="MBU3063045.1"/>
    </source>
</evidence>
<gene>
    <name evidence="8" type="ORF">KO481_16115</name>
</gene>
<dbReference type="InterPro" id="IPR036259">
    <property type="entry name" value="MFS_trans_sf"/>
</dbReference>
<dbReference type="PANTHER" id="PTHR42718">
    <property type="entry name" value="MAJOR FACILITATOR SUPERFAMILY MULTIDRUG TRANSPORTER MFSC"/>
    <property type="match status" value="1"/>
</dbReference>
<feature type="transmembrane region" description="Helical" evidence="6">
    <location>
        <begin position="59"/>
        <end position="77"/>
    </location>
</feature>
<dbReference type="InterPro" id="IPR020846">
    <property type="entry name" value="MFS_dom"/>
</dbReference>
<feature type="transmembrane region" description="Helical" evidence="6">
    <location>
        <begin position="418"/>
        <end position="440"/>
    </location>
</feature>
<dbReference type="RefSeq" id="WP_215917973.1">
    <property type="nucleotide sequence ID" value="NZ_JAHKNI010000005.1"/>
</dbReference>
<organism evidence="8 9">
    <name type="scientific">Nocardia albiluteola</name>
    <dbReference type="NCBI Taxonomy" id="2842303"/>
    <lineage>
        <taxon>Bacteria</taxon>
        <taxon>Bacillati</taxon>
        <taxon>Actinomycetota</taxon>
        <taxon>Actinomycetes</taxon>
        <taxon>Mycobacteriales</taxon>
        <taxon>Nocardiaceae</taxon>
        <taxon>Nocardia</taxon>
    </lineage>
</organism>
<evidence type="ECO:0000256" key="3">
    <source>
        <dbReference type="ARBA" id="ARBA00022692"/>
    </source>
</evidence>
<feature type="transmembrane region" description="Helical" evidence="6">
    <location>
        <begin position="114"/>
        <end position="134"/>
    </location>
</feature>
<name>A0ABS6AZV6_9NOCA</name>
<evidence type="ECO:0000256" key="2">
    <source>
        <dbReference type="ARBA" id="ARBA00022448"/>
    </source>
</evidence>
<reference evidence="8 9" key="1">
    <citation type="submission" date="2021-06" db="EMBL/GenBank/DDBJ databases">
        <title>Actinomycetes sequencing.</title>
        <authorList>
            <person name="Shan Q."/>
        </authorList>
    </citation>
    <scope>NUCLEOTIDE SEQUENCE [LARGE SCALE GENOMIC DNA]</scope>
    <source>
        <strain evidence="8 9">NEAU-G5</strain>
    </source>
</reference>
<accession>A0ABS6AZV6</accession>
<dbReference type="PROSITE" id="PS50850">
    <property type="entry name" value="MFS"/>
    <property type="match status" value="1"/>
</dbReference>